<dbReference type="Proteomes" id="UP001497623">
    <property type="component" value="Unassembled WGS sequence"/>
</dbReference>
<dbReference type="InterPro" id="IPR006693">
    <property type="entry name" value="AB_hydrolase_lipase"/>
</dbReference>
<keyword evidence="4" id="KW-1185">Reference proteome</keyword>
<reference evidence="3 4" key="1">
    <citation type="submission" date="2024-05" db="EMBL/GenBank/DDBJ databases">
        <authorList>
            <person name="Wallberg A."/>
        </authorList>
    </citation>
    <scope>NUCLEOTIDE SEQUENCE [LARGE SCALE GENOMIC DNA]</scope>
</reference>
<gene>
    <name evidence="3" type="ORF">MNOR_LOCUS368</name>
</gene>
<proteinExistence type="predicted"/>
<feature type="non-terminal residue" evidence="3">
    <location>
        <position position="149"/>
    </location>
</feature>
<feature type="chain" id="PRO_5043898306" description="Partial AB-hydrolase lipase domain-containing protein" evidence="1">
    <location>
        <begin position="21"/>
        <end position="149"/>
    </location>
</feature>
<dbReference type="AlphaFoldDB" id="A0AAV2PHM7"/>
<evidence type="ECO:0000256" key="1">
    <source>
        <dbReference type="SAM" id="SignalP"/>
    </source>
</evidence>
<evidence type="ECO:0000259" key="2">
    <source>
        <dbReference type="Pfam" id="PF04083"/>
    </source>
</evidence>
<evidence type="ECO:0000313" key="4">
    <source>
        <dbReference type="Proteomes" id="UP001497623"/>
    </source>
</evidence>
<dbReference type="Gene3D" id="3.40.50.1820">
    <property type="entry name" value="alpha/beta hydrolase"/>
    <property type="match status" value="1"/>
</dbReference>
<accession>A0AAV2PHM7</accession>
<organism evidence="3 4">
    <name type="scientific">Meganyctiphanes norvegica</name>
    <name type="common">Northern krill</name>
    <name type="synonym">Thysanopoda norvegica</name>
    <dbReference type="NCBI Taxonomy" id="48144"/>
    <lineage>
        <taxon>Eukaryota</taxon>
        <taxon>Metazoa</taxon>
        <taxon>Ecdysozoa</taxon>
        <taxon>Arthropoda</taxon>
        <taxon>Crustacea</taxon>
        <taxon>Multicrustacea</taxon>
        <taxon>Malacostraca</taxon>
        <taxon>Eumalacostraca</taxon>
        <taxon>Eucarida</taxon>
        <taxon>Euphausiacea</taxon>
        <taxon>Euphausiidae</taxon>
        <taxon>Meganyctiphanes</taxon>
    </lineage>
</organism>
<protein>
    <recommendedName>
        <fullName evidence="2">Partial AB-hydrolase lipase domain-containing protein</fullName>
    </recommendedName>
</protein>
<comment type="caution">
    <text evidence="3">The sequence shown here is derived from an EMBL/GenBank/DDBJ whole genome shotgun (WGS) entry which is preliminary data.</text>
</comment>
<dbReference type="InterPro" id="IPR029058">
    <property type="entry name" value="AB_hydrolase_fold"/>
</dbReference>
<name>A0AAV2PHM7_MEGNR</name>
<feature type="domain" description="Partial AB-hydrolase lipase" evidence="2">
    <location>
        <begin position="62"/>
        <end position="121"/>
    </location>
</feature>
<dbReference type="GO" id="GO:0006629">
    <property type="term" value="P:lipid metabolic process"/>
    <property type="evidence" value="ECO:0007669"/>
    <property type="project" value="InterPro"/>
</dbReference>
<feature type="signal peptide" evidence="1">
    <location>
        <begin position="1"/>
        <end position="20"/>
    </location>
</feature>
<dbReference type="SUPFAM" id="SSF53474">
    <property type="entry name" value="alpha/beta-Hydrolases"/>
    <property type="match status" value="1"/>
</dbReference>
<evidence type="ECO:0000313" key="3">
    <source>
        <dbReference type="EMBL" id="CAL4059054.1"/>
    </source>
</evidence>
<dbReference type="PANTHER" id="PTHR11005">
    <property type="entry name" value="LYSOSOMAL ACID LIPASE-RELATED"/>
    <property type="match status" value="1"/>
</dbReference>
<sequence>MNMYGLLFLLGLAALPCVLSSSMGHEVNLDGLNIQGEKWRSEGGNVRLPRQPLHPGANMTTPELIEAMGYPAEIHYVTTDDGYILEIHRIPHGKAGPMEGPQKVAFLHHPLLGSSADWVMNTQEEALGHTTSRSARNLWAANGRQSIFS</sequence>
<keyword evidence="1" id="KW-0732">Signal</keyword>
<dbReference type="Pfam" id="PF04083">
    <property type="entry name" value="Abhydro_lipase"/>
    <property type="match status" value="1"/>
</dbReference>
<dbReference type="EMBL" id="CAXKWB010000079">
    <property type="protein sequence ID" value="CAL4059054.1"/>
    <property type="molecule type" value="Genomic_DNA"/>
</dbReference>